<dbReference type="PANTHER" id="PTHR30531">
    <property type="entry name" value="FLAGELLAR BIOSYNTHETIC PROTEIN FLHB"/>
    <property type="match status" value="1"/>
</dbReference>
<protein>
    <submittedName>
        <fullName evidence="1">Flagellar biosynthesis protein</fullName>
    </submittedName>
</protein>
<proteinExistence type="predicted"/>
<dbReference type="InterPro" id="IPR006135">
    <property type="entry name" value="T3SS_substrate_exporter"/>
</dbReference>
<dbReference type="InterPro" id="IPR029025">
    <property type="entry name" value="T3SS_substrate_exporter_C"/>
</dbReference>
<dbReference type="Proteomes" id="UP000198828">
    <property type="component" value="Unassembled WGS sequence"/>
</dbReference>
<dbReference type="AlphaFoldDB" id="A0A1H2YNK6"/>
<dbReference type="Pfam" id="PF01312">
    <property type="entry name" value="Bac_export_2"/>
    <property type="match status" value="1"/>
</dbReference>
<dbReference type="PANTHER" id="PTHR30531:SF12">
    <property type="entry name" value="FLAGELLAR BIOSYNTHETIC PROTEIN FLHB"/>
    <property type="match status" value="1"/>
</dbReference>
<reference evidence="1 2" key="1">
    <citation type="submission" date="2016-10" db="EMBL/GenBank/DDBJ databases">
        <authorList>
            <person name="de Groot N.N."/>
        </authorList>
    </citation>
    <scope>NUCLEOTIDE SEQUENCE [LARGE SCALE GENOMIC DNA]</scope>
    <source>
        <strain evidence="1 2">DSM 23310</strain>
    </source>
</reference>
<dbReference type="SUPFAM" id="SSF160544">
    <property type="entry name" value="EscU C-terminal domain-like"/>
    <property type="match status" value="1"/>
</dbReference>
<dbReference type="GO" id="GO:0005886">
    <property type="term" value="C:plasma membrane"/>
    <property type="evidence" value="ECO:0007669"/>
    <property type="project" value="TreeGrafter"/>
</dbReference>
<organism evidence="1 2">
    <name type="scientific">Tepidimicrobium xylanilyticum</name>
    <dbReference type="NCBI Taxonomy" id="1123352"/>
    <lineage>
        <taxon>Bacteria</taxon>
        <taxon>Bacillati</taxon>
        <taxon>Bacillota</taxon>
        <taxon>Tissierellia</taxon>
        <taxon>Tissierellales</taxon>
        <taxon>Tepidimicrobiaceae</taxon>
        <taxon>Tepidimicrobium</taxon>
    </lineage>
</organism>
<dbReference type="EMBL" id="FNNG01000006">
    <property type="protein sequence ID" value="SDX06099.1"/>
    <property type="molecule type" value="Genomic_DNA"/>
</dbReference>
<keyword evidence="2" id="KW-1185">Reference proteome</keyword>
<keyword evidence="1" id="KW-0969">Cilium</keyword>
<keyword evidence="1" id="KW-0282">Flagellum</keyword>
<dbReference type="GO" id="GO:0009306">
    <property type="term" value="P:protein secretion"/>
    <property type="evidence" value="ECO:0007669"/>
    <property type="project" value="InterPro"/>
</dbReference>
<keyword evidence="1" id="KW-0966">Cell projection</keyword>
<dbReference type="Gene3D" id="3.40.1690.10">
    <property type="entry name" value="secretion proteins EscU"/>
    <property type="match status" value="1"/>
</dbReference>
<dbReference type="OrthoDB" id="9810419at2"/>
<name>A0A1H2YNK6_9FIRM</name>
<sequence>MNKREKRNKEIKKAVALSYKEDFNAPKVVAKGKGEIAEKIVEVGKKENIEIYKDEELIDELISLELHEEIPPELYEAVAEIILFVYRLDKEKGE</sequence>
<evidence type="ECO:0000313" key="2">
    <source>
        <dbReference type="Proteomes" id="UP000198828"/>
    </source>
</evidence>
<accession>A0A1H2YNK6</accession>
<dbReference type="RefSeq" id="WP_093752663.1">
    <property type="nucleotide sequence ID" value="NZ_FNNG01000006.1"/>
</dbReference>
<gene>
    <name evidence="1" type="ORF">SAMN05660923_01658</name>
</gene>
<evidence type="ECO:0000313" key="1">
    <source>
        <dbReference type="EMBL" id="SDX06099.1"/>
    </source>
</evidence>